<organism evidence="2 3">
    <name type="scientific">Streptomyces ferrugineus</name>
    <dbReference type="NCBI Taxonomy" id="1413221"/>
    <lineage>
        <taxon>Bacteria</taxon>
        <taxon>Bacillati</taxon>
        <taxon>Actinomycetota</taxon>
        <taxon>Actinomycetes</taxon>
        <taxon>Kitasatosporales</taxon>
        <taxon>Streptomycetaceae</taxon>
        <taxon>Streptomyces</taxon>
    </lineage>
</organism>
<sequence>MTTADIQQQETGGKPVTVTVDGEPVEVPKRTTPNAVLGLAGIDAATHYLVRITGRHQHSFADRGEEEITVHERETFVSVSTGPTPTA</sequence>
<evidence type="ECO:0000313" key="3">
    <source>
        <dbReference type="Proteomes" id="UP000594205"/>
    </source>
</evidence>
<dbReference type="EMBL" id="CP063373">
    <property type="protein sequence ID" value="QOV33271.1"/>
    <property type="molecule type" value="Genomic_DNA"/>
</dbReference>
<dbReference type="RefSeq" id="WP_194038078.1">
    <property type="nucleotide sequence ID" value="NZ_CP063373.1"/>
</dbReference>
<evidence type="ECO:0000256" key="1">
    <source>
        <dbReference type="SAM" id="MobiDB-lite"/>
    </source>
</evidence>
<reference evidence="2 3" key="1">
    <citation type="submission" date="2020-10" db="EMBL/GenBank/DDBJ databases">
        <title>Streptomyces ferrugineus complate genome analysis.</title>
        <authorList>
            <person name="Anwar N."/>
        </authorList>
    </citation>
    <scope>NUCLEOTIDE SEQUENCE [LARGE SCALE GENOMIC DNA]</scope>
    <source>
        <strain evidence="2 3">CCTCC AA2014009</strain>
    </source>
</reference>
<proteinExistence type="predicted"/>
<accession>A0A7M2SDN9</accession>
<dbReference type="KEGG" id="sfeu:IM697_23820"/>
<gene>
    <name evidence="2" type="ORF">IM697_23820</name>
</gene>
<feature type="region of interest" description="Disordered" evidence="1">
    <location>
        <begin position="1"/>
        <end position="20"/>
    </location>
</feature>
<dbReference type="AlphaFoldDB" id="A0A7M2SDN9"/>
<protein>
    <recommendedName>
        <fullName evidence="4">Multi-ubiquitin domain-containing protein</fullName>
    </recommendedName>
</protein>
<evidence type="ECO:0008006" key="4">
    <source>
        <dbReference type="Google" id="ProtNLM"/>
    </source>
</evidence>
<evidence type="ECO:0000313" key="2">
    <source>
        <dbReference type="EMBL" id="QOV33271.1"/>
    </source>
</evidence>
<name>A0A7M2SDN9_9ACTN</name>
<keyword evidence="3" id="KW-1185">Reference proteome</keyword>
<feature type="compositionally biased region" description="Polar residues" evidence="1">
    <location>
        <begin position="1"/>
        <end position="11"/>
    </location>
</feature>
<dbReference type="Proteomes" id="UP000594205">
    <property type="component" value="Chromosome"/>
</dbReference>